<dbReference type="OrthoDB" id="426718at2759"/>
<dbReference type="Proteomes" id="UP000054007">
    <property type="component" value="Unassembled WGS sequence"/>
</dbReference>
<dbReference type="PANTHER" id="PTHR45856">
    <property type="entry name" value="ALPHA/BETA-HYDROLASES SUPERFAMILY PROTEIN"/>
    <property type="match status" value="1"/>
</dbReference>
<gene>
    <name evidence="6" type="ORF">CYLTODRAFT_486135</name>
</gene>
<organism evidence="6 7">
    <name type="scientific">Cylindrobasidium torrendii FP15055 ss-10</name>
    <dbReference type="NCBI Taxonomy" id="1314674"/>
    <lineage>
        <taxon>Eukaryota</taxon>
        <taxon>Fungi</taxon>
        <taxon>Dikarya</taxon>
        <taxon>Basidiomycota</taxon>
        <taxon>Agaricomycotina</taxon>
        <taxon>Agaricomycetes</taxon>
        <taxon>Agaricomycetidae</taxon>
        <taxon>Agaricales</taxon>
        <taxon>Marasmiineae</taxon>
        <taxon>Physalacriaceae</taxon>
        <taxon>Cylindrobasidium</taxon>
    </lineage>
</organism>
<protein>
    <submittedName>
        <fullName evidence="6">Alpha/beta-hydrolase</fullName>
    </submittedName>
</protein>
<dbReference type="GO" id="GO:0016787">
    <property type="term" value="F:hydrolase activity"/>
    <property type="evidence" value="ECO:0007669"/>
    <property type="project" value="UniProtKB-KW"/>
</dbReference>
<keyword evidence="6" id="KW-0378">Hydrolase</keyword>
<dbReference type="PANTHER" id="PTHR45856:SF24">
    <property type="entry name" value="FUNGAL LIPASE-LIKE DOMAIN-CONTAINING PROTEIN"/>
    <property type="match status" value="1"/>
</dbReference>
<comment type="similarity">
    <text evidence="2">Belongs to the AB hydrolase superfamily. Lipase family. Class 3 subfamily.</text>
</comment>
<evidence type="ECO:0000259" key="5">
    <source>
        <dbReference type="Pfam" id="PF01764"/>
    </source>
</evidence>
<evidence type="ECO:0000256" key="2">
    <source>
        <dbReference type="ARBA" id="ARBA00043996"/>
    </source>
</evidence>
<dbReference type="InterPro" id="IPR002921">
    <property type="entry name" value="Fungal_lipase-type"/>
</dbReference>
<dbReference type="Pfam" id="PF01764">
    <property type="entry name" value="Lipase_3"/>
    <property type="match status" value="1"/>
</dbReference>
<dbReference type="InterPro" id="IPR029058">
    <property type="entry name" value="AB_hydrolase_fold"/>
</dbReference>
<reference evidence="6 7" key="1">
    <citation type="journal article" date="2015" name="Fungal Genet. Biol.">
        <title>Evolution of novel wood decay mechanisms in Agaricales revealed by the genome sequences of Fistulina hepatica and Cylindrobasidium torrendii.</title>
        <authorList>
            <person name="Floudas D."/>
            <person name="Held B.W."/>
            <person name="Riley R."/>
            <person name="Nagy L.G."/>
            <person name="Koehler G."/>
            <person name="Ransdell A.S."/>
            <person name="Younus H."/>
            <person name="Chow J."/>
            <person name="Chiniquy J."/>
            <person name="Lipzen A."/>
            <person name="Tritt A."/>
            <person name="Sun H."/>
            <person name="Haridas S."/>
            <person name="LaButti K."/>
            <person name="Ohm R.A."/>
            <person name="Kues U."/>
            <person name="Blanchette R.A."/>
            <person name="Grigoriev I.V."/>
            <person name="Minto R.E."/>
            <person name="Hibbett D.S."/>
        </authorList>
    </citation>
    <scope>NUCLEOTIDE SEQUENCE [LARGE SCALE GENOMIC DNA]</scope>
    <source>
        <strain evidence="6 7">FP15055 ss-10</strain>
    </source>
</reference>
<dbReference type="AlphaFoldDB" id="A0A0D7BSV3"/>
<feature type="domain" description="Fungal lipase-type" evidence="5">
    <location>
        <begin position="121"/>
        <end position="243"/>
    </location>
</feature>
<name>A0A0D7BSV3_9AGAR</name>
<dbReference type="CDD" id="cd00519">
    <property type="entry name" value="Lipase_3"/>
    <property type="match status" value="1"/>
</dbReference>
<dbReference type="InterPro" id="IPR051218">
    <property type="entry name" value="Sec_MonoDiacylglyc_Lipase"/>
</dbReference>
<comment type="catalytic activity">
    <reaction evidence="3">
        <text>a diacylglycerol + H2O = a monoacylglycerol + a fatty acid + H(+)</text>
        <dbReference type="Rhea" id="RHEA:32731"/>
        <dbReference type="ChEBI" id="CHEBI:15377"/>
        <dbReference type="ChEBI" id="CHEBI:15378"/>
        <dbReference type="ChEBI" id="CHEBI:17408"/>
        <dbReference type="ChEBI" id="CHEBI:18035"/>
        <dbReference type="ChEBI" id="CHEBI:28868"/>
    </reaction>
</comment>
<evidence type="ECO:0000256" key="1">
    <source>
        <dbReference type="ARBA" id="ARBA00023157"/>
    </source>
</evidence>
<sequence>MIPSLDPDEKRMYATEKEENFRWIARILASQSSYTLAERDRAPTDTEKELEELGQFAEIASNNTVPIAFILENIKILTQPNFPLQDYHSLQSAVLISEFFGDVAELHCYVCYRPAQKQLLVATSGTTSPIQAMQDLRFLLIPHPSGTGRVHTGFQTLYDGLRLKMFAAIQKGFEDYDVEELVLTGHSMGGAISYLLALDILTGIVPISNHPRVKVATFGAPRAGDEALVTYWREIVKTHRATHGPQSMVELCVKGFNDGVHTLPPYFLGYRHFTPNCFWYAHGNLYSIPPSECEVSLFKFPPSEHPLLHRKGGHNYYNKHDMEKVLRRLKLVDVKLHDWKDKYRLALELELQEPRKSILARVVL</sequence>
<dbReference type="Gene3D" id="3.40.50.1820">
    <property type="entry name" value="alpha/beta hydrolase"/>
    <property type="match status" value="1"/>
</dbReference>
<dbReference type="GO" id="GO:0006629">
    <property type="term" value="P:lipid metabolic process"/>
    <property type="evidence" value="ECO:0007669"/>
    <property type="project" value="InterPro"/>
</dbReference>
<evidence type="ECO:0000313" key="6">
    <source>
        <dbReference type="EMBL" id="KIY72671.1"/>
    </source>
</evidence>
<keyword evidence="1" id="KW-1015">Disulfide bond</keyword>
<evidence type="ECO:0000256" key="3">
    <source>
        <dbReference type="ARBA" id="ARBA00047591"/>
    </source>
</evidence>
<dbReference type="EMBL" id="KN880441">
    <property type="protein sequence ID" value="KIY72671.1"/>
    <property type="molecule type" value="Genomic_DNA"/>
</dbReference>
<keyword evidence="7" id="KW-1185">Reference proteome</keyword>
<comment type="catalytic activity">
    <reaction evidence="4">
        <text>a monoacylglycerol + H2O = glycerol + a fatty acid + H(+)</text>
        <dbReference type="Rhea" id="RHEA:15245"/>
        <dbReference type="ChEBI" id="CHEBI:15377"/>
        <dbReference type="ChEBI" id="CHEBI:15378"/>
        <dbReference type="ChEBI" id="CHEBI:17408"/>
        <dbReference type="ChEBI" id="CHEBI:17754"/>
        <dbReference type="ChEBI" id="CHEBI:28868"/>
    </reaction>
</comment>
<evidence type="ECO:0000256" key="4">
    <source>
        <dbReference type="ARBA" id="ARBA00048461"/>
    </source>
</evidence>
<accession>A0A0D7BSV3</accession>
<proteinExistence type="inferred from homology"/>
<dbReference type="SUPFAM" id="SSF53474">
    <property type="entry name" value="alpha/beta-Hydrolases"/>
    <property type="match status" value="1"/>
</dbReference>
<evidence type="ECO:0000313" key="7">
    <source>
        <dbReference type="Proteomes" id="UP000054007"/>
    </source>
</evidence>